<sequence length="190" mass="20359">MPGRRRQPLAGMTGPRGSRGARPPPAPPGAYPGPGRRRPAAGPGQPRRRVLPGSELRPRKAPPFRAHGCRADLGQRPAAPDPDGRLRTGWGHVFVFLFKPAAPKGKAAGLRESSGVARQGDSRSGGRGRERPAGRRLVLAAVLQGRLLGNHLLRRLRSRQPGCSAAPAQSLFQHLGSPWILFSENCWGLN</sequence>
<protein>
    <submittedName>
        <fullName evidence="3">Translation initiation factor IF-2-like</fullName>
    </submittedName>
</protein>
<organism evidence="2 3">
    <name type="scientific">Balaenoptera musculus</name>
    <name type="common">Blue whale</name>
    <dbReference type="NCBI Taxonomy" id="9771"/>
    <lineage>
        <taxon>Eukaryota</taxon>
        <taxon>Metazoa</taxon>
        <taxon>Chordata</taxon>
        <taxon>Craniata</taxon>
        <taxon>Vertebrata</taxon>
        <taxon>Euteleostomi</taxon>
        <taxon>Mammalia</taxon>
        <taxon>Eutheria</taxon>
        <taxon>Laurasiatheria</taxon>
        <taxon>Artiodactyla</taxon>
        <taxon>Whippomorpha</taxon>
        <taxon>Cetacea</taxon>
        <taxon>Mysticeti</taxon>
        <taxon>Balaenopteridae</taxon>
        <taxon>Balaenoptera</taxon>
    </lineage>
</organism>
<feature type="region of interest" description="Disordered" evidence="1">
    <location>
        <begin position="106"/>
        <end position="133"/>
    </location>
</feature>
<feature type="region of interest" description="Disordered" evidence="1">
    <location>
        <begin position="1"/>
        <end position="85"/>
    </location>
</feature>
<evidence type="ECO:0000313" key="3">
    <source>
        <dbReference type="RefSeq" id="XP_036728252.1"/>
    </source>
</evidence>
<reference evidence="3" key="1">
    <citation type="submission" date="2025-08" db="UniProtKB">
        <authorList>
            <consortium name="RefSeq"/>
        </authorList>
    </citation>
    <scope>IDENTIFICATION</scope>
    <source>
        <tissue evidence="3">Epidermis and Blubber</tissue>
    </source>
</reference>
<dbReference type="AlphaFoldDB" id="A0A8B8Z0E0"/>
<gene>
    <name evidence="3" type="primary">LOC118905658</name>
</gene>
<accession>A0A8B8Z0E0</accession>
<dbReference type="RefSeq" id="XP_036728252.1">
    <property type="nucleotide sequence ID" value="XM_036872357.1"/>
</dbReference>
<evidence type="ECO:0000313" key="2">
    <source>
        <dbReference type="Proteomes" id="UP000694857"/>
    </source>
</evidence>
<dbReference type="Proteomes" id="UP000694857">
    <property type="component" value="Chromosome 13"/>
</dbReference>
<dbReference type="OrthoDB" id="10657080at2759"/>
<evidence type="ECO:0000256" key="1">
    <source>
        <dbReference type="SAM" id="MobiDB-lite"/>
    </source>
</evidence>
<name>A0A8B8Z0E0_BALMU</name>
<dbReference type="KEGG" id="bmus:118905658"/>
<proteinExistence type="predicted"/>
<keyword evidence="2" id="KW-1185">Reference proteome</keyword>
<dbReference type="GeneID" id="118905658"/>
<feature type="compositionally biased region" description="Pro residues" evidence="1">
    <location>
        <begin position="22"/>
        <end position="31"/>
    </location>
</feature>